<gene>
    <name evidence="7" type="primary">ctpA</name>
    <name evidence="7" type="ORF">BN1208_0562</name>
</gene>
<dbReference type="NCBIfam" id="TIGR00225">
    <property type="entry name" value="prc"/>
    <property type="match status" value="1"/>
</dbReference>
<sequence length="458" mass="50279">MNQFYKKLSVLIILTCFIYTNAFALTKNESIIPPELQKKLEEVYGKIKSDYVDNIDDKKLMEGAINGLVTNLDPHSSYLDIDAQKDFTAATSGEFSGVGIDTGMEDGLVRVVSPIEDSPAYKAGLKTGDLVFEIDGKNVKGMTLSEAINKIRGPKGTTVKLSVLRKKTAAPLSFSIVRETIKNPSIKFKLSNQDYPYLRITQFQENTGVDLAKNLKLITEQNKGPLKGLVIDLRNNPGGMVSSAVAVAAAFLEKDKLIVYSDGKTNNAKMKLFANPYNYVEGGEKNDYLKDISEEYKKIPIVVLVNNGSASAAEIVAGALQDHKRAIILGTQTFGKGTIQQLFPLKTGSAIKITIAKYYTPSGKSIQAKGILPNYIAEDPSDISDTPVAKTFESSYKNHLENEKESTLQETSAKIVKLSEQNKKIFSDKSSFETGTKADYQYVQAIHLLQGKALDIEK</sequence>
<dbReference type="PANTHER" id="PTHR32060">
    <property type="entry name" value="TAIL-SPECIFIC PROTEASE"/>
    <property type="match status" value="1"/>
</dbReference>
<dbReference type="InterPro" id="IPR001478">
    <property type="entry name" value="PDZ"/>
</dbReference>
<dbReference type="OrthoDB" id="9812068at2"/>
<dbReference type="InterPro" id="IPR055210">
    <property type="entry name" value="CtpA/B_N"/>
</dbReference>
<dbReference type="Pfam" id="PF22694">
    <property type="entry name" value="CtpB_N-like"/>
    <property type="match status" value="1"/>
</dbReference>
<evidence type="ECO:0000256" key="1">
    <source>
        <dbReference type="ARBA" id="ARBA00009179"/>
    </source>
</evidence>
<evidence type="ECO:0000256" key="5">
    <source>
        <dbReference type="RuleBase" id="RU004404"/>
    </source>
</evidence>
<evidence type="ECO:0000256" key="4">
    <source>
        <dbReference type="ARBA" id="ARBA00022825"/>
    </source>
</evidence>
<reference evidence="8" key="1">
    <citation type="submission" date="2014-12" db="EMBL/GenBank/DDBJ databases">
        <authorList>
            <person name="Salcher M.M."/>
        </authorList>
    </citation>
    <scope>NUCLEOTIDE SEQUENCE [LARGE SCALE GENOMIC DNA]</scope>
    <source>
        <strain evidence="8">MMS-10A-171</strain>
    </source>
</reference>
<dbReference type="InterPro" id="IPR041489">
    <property type="entry name" value="PDZ_6"/>
</dbReference>
<dbReference type="KEGG" id="mbat:BN1208_0562"/>
<dbReference type="InterPro" id="IPR004447">
    <property type="entry name" value="Peptidase_S41A"/>
</dbReference>
<dbReference type="Gene3D" id="3.30.750.44">
    <property type="match status" value="1"/>
</dbReference>
<evidence type="ECO:0000256" key="3">
    <source>
        <dbReference type="ARBA" id="ARBA00022801"/>
    </source>
</evidence>
<evidence type="ECO:0000313" key="8">
    <source>
        <dbReference type="Proteomes" id="UP000064007"/>
    </source>
</evidence>
<dbReference type="SUPFAM" id="SSF50156">
    <property type="entry name" value="PDZ domain-like"/>
    <property type="match status" value="1"/>
</dbReference>
<dbReference type="RefSeq" id="WP_046487718.1">
    <property type="nucleotide sequence ID" value="NZ_LN827929.1"/>
</dbReference>
<dbReference type="Pfam" id="PF03572">
    <property type="entry name" value="Peptidase_S41"/>
    <property type="match status" value="1"/>
</dbReference>
<dbReference type="CDD" id="cd07560">
    <property type="entry name" value="Peptidase_S41_CPP"/>
    <property type="match status" value="1"/>
</dbReference>
<dbReference type="AlphaFoldDB" id="A0A0D6EUR0"/>
<keyword evidence="2 5" id="KW-0645">Protease</keyword>
<keyword evidence="8" id="KW-1185">Reference proteome</keyword>
<protein>
    <submittedName>
        <fullName evidence="7">Carboxy-terminal-processing protease</fullName>
        <ecNumber evidence="7">3.4.21.102</ecNumber>
    </submittedName>
</protein>
<dbReference type="SUPFAM" id="SSF52096">
    <property type="entry name" value="ClpP/crotonase"/>
    <property type="match status" value="1"/>
</dbReference>
<evidence type="ECO:0000259" key="6">
    <source>
        <dbReference type="PROSITE" id="PS50106"/>
    </source>
</evidence>
<accession>A0A0D6EUR0</accession>
<dbReference type="GO" id="GO:0030288">
    <property type="term" value="C:outer membrane-bounded periplasmic space"/>
    <property type="evidence" value="ECO:0007669"/>
    <property type="project" value="TreeGrafter"/>
</dbReference>
<dbReference type="HOGENOM" id="CLU_017295_1_1_4"/>
<dbReference type="GO" id="GO:0006508">
    <property type="term" value="P:proteolysis"/>
    <property type="evidence" value="ECO:0007669"/>
    <property type="project" value="UniProtKB-KW"/>
</dbReference>
<evidence type="ECO:0000313" key="7">
    <source>
        <dbReference type="EMBL" id="CEZ19450.1"/>
    </source>
</evidence>
<organism evidence="7 8">
    <name type="scientific">Candidatus Methylopumilus planktonicus</name>
    <dbReference type="NCBI Taxonomy" id="1581557"/>
    <lineage>
        <taxon>Bacteria</taxon>
        <taxon>Pseudomonadati</taxon>
        <taxon>Pseudomonadota</taxon>
        <taxon>Betaproteobacteria</taxon>
        <taxon>Nitrosomonadales</taxon>
        <taxon>Methylophilaceae</taxon>
        <taxon>Candidatus Methylopumilus</taxon>
    </lineage>
</organism>
<dbReference type="Gene3D" id="2.30.42.10">
    <property type="match status" value="1"/>
</dbReference>
<dbReference type="FunFam" id="2.30.42.10:FF:000063">
    <property type="entry name" value="Peptidase, S41 family"/>
    <property type="match status" value="1"/>
</dbReference>
<evidence type="ECO:0000256" key="2">
    <source>
        <dbReference type="ARBA" id="ARBA00022670"/>
    </source>
</evidence>
<dbReference type="CDD" id="cd06782">
    <property type="entry name" value="cpPDZ_CPP-like"/>
    <property type="match status" value="1"/>
</dbReference>
<dbReference type="InterPro" id="IPR036034">
    <property type="entry name" value="PDZ_sf"/>
</dbReference>
<dbReference type="SMART" id="SM00245">
    <property type="entry name" value="TSPc"/>
    <property type="match status" value="1"/>
</dbReference>
<dbReference type="InterPro" id="IPR005151">
    <property type="entry name" value="Tail-specific_protease"/>
</dbReference>
<comment type="similarity">
    <text evidence="1 5">Belongs to the peptidase S41A family.</text>
</comment>
<dbReference type="GO" id="GO:0004252">
    <property type="term" value="F:serine-type endopeptidase activity"/>
    <property type="evidence" value="ECO:0007669"/>
    <property type="project" value="UniProtKB-EC"/>
</dbReference>
<feature type="domain" description="PDZ" evidence="6">
    <location>
        <begin position="84"/>
        <end position="152"/>
    </location>
</feature>
<dbReference type="Proteomes" id="UP000064007">
    <property type="component" value="Chromosome 1"/>
</dbReference>
<keyword evidence="4 5" id="KW-0720">Serine protease</keyword>
<dbReference type="InterPro" id="IPR029045">
    <property type="entry name" value="ClpP/crotonase-like_dom_sf"/>
</dbReference>
<dbReference type="GO" id="GO:0007165">
    <property type="term" value="P:signal transduction"/>
    <property type="evidence" value="ECO:0007669"/>
    <property type="project" value="TreeGrafter"/>
</dbReference>
<dbReference type="Pfam" id="PF17820">
    <property type="entry name" value="PDZ_6"/>
    <property type="match status" value="1"/>
</dbReference>
<dbReference type="SMART" id="SM00228">
    <property type="entry name" value="PDZ"/>
    <property type="match status" value="1"/>
</dbReference>
<proteinExistence type="inferred from homology"/>
<dbReference type="EC" id="3.4.21.102" evidence="7"/>
<dbReference type="PANTHER" id="PTHR32060:SF30">
    <property type="entry name" value="CARBOXY-TERMINAL PROCESSING PROTEASE CTPA"/>
    <property type="match status" value="1"/>
</dbReference>
<dbReference type="EMBL" id="LN827929">
    <property type="protein sequence ID" value="CEZ19450.1"/>
    <property type="molecule type" value="Genomic_DNA"/>
</dbReference>
<name>A0A0D6EUR0_9PROT</name>
<dbReference type="Gene3D" id="3.90.226.10">
    <property type="entry name" value="2-enoyl-CoA Hydratase, Chain A, domain 1"/>
    <property type="match status" value="1"/>
</dbReference>
<keyword evidence="3 5" id="KW-0378">Hydrolase</keyword>
<dbReference type="PROSITE" id="PS50106">
    <property type="entry name" value="PDZ"/>
    <property type="match status" value="1"/>
</dbReference>